<dbReference type="Pfam" id="PF04006">
    <property type="entry name" value="Mpp10"/>
    <property type="match status" value="1"/>
</dbReference>
<sequence length="745" mass="83281">MASPQSDQSGSDEVIQLPEKLAKLSTCVDEQPESLVTGSKDIQLAALQAAKYVFDLALQTESKSRAQIAELLSSLSPSEAPQTRSQAAARQKDASATAPKIPLFQETPLSELCVDDMDQEQIWAQVELRSRNVCEILEYALEGTGELSEEDEELDMEGKNVLKRELAQFGDDEEFDGMDIDEDEEDESEDEDESEEEDEDEQDSNEDGGTEGEPQENVGKLRDPSDEEDELHLDAPSSRGNAPRSRRAKKGKSHELDDGFFNLAAFNAQTEEAEARAVSKGRLDDDDDDEGAEDEMLDIYASMGNDEEVDGTQESQELFYKDFFAPPSHRDAKKLPQPTSSSPKKPGVRFHEEVRIRNIKAKGKSLPMSALYDLGEDEDDDDSFGEKMPEDEEESEEGESADDDDQELDNMEDDESEDEMDEDLEMDEDGFETRETIDRFKDDLFAEEGELETGLSTYEKRMESLQEEISQLESENVGQKHWTLMGEATSRTRPQNALLEEDLEFERVMKTVPVITEDVVQGLEERIKARIQDSQFDDVVRKRPADDKPFLPSRFFELQDTKSKQSLAEIYEDEYTAAKTGGPGGEDRDGKLKKEHDEINKLWENICSRLDALSNAHFTPKAPKASISTIANVSTATLESALPTTKATTTMLAPEEVFAPSNNALRARSELTPIEKRALRNKEKKAKKKARDTLEKSVDTYAKMRGIRGVKKQKEAALKSIVKGGKGVTVIGKKSKDVVGKKPRS</sequence>
<keyword evidence="3 7" id="KW-0698">rRNA processing</keyword>
<dbReference type="PANTHER" id="PTHR17039:SF0">
    <property type="entry name" value="U3 SMALL NUCLEOLAR RIBONUCLEOPROTEIN PROTEIN MPP10"/>
    <property type="match status" value="1"/>
</dbReference>
<comment type="subcellular location">
    <subcellularLocation>
        <location evidence="1 7">Nucleus</location>
        <location evidence="1 7">Nucleolus</location>
    </subcellularLocation>
</comment>
<dbReference type="GO" id="GO:0005732">
    <property type="term" value="C:sno(s)RNA-containing ribonucleoprotein complex"/>
    <property type="evidence" value="ECO:0007669"/>
    <property type="project" value="UniProtKB-UniRule"/>
</dbReference>
<accession>A0A2R6S5Y9</accession>
<evidence type="ECO:0000256" key="3">
    <source>
        <dbReference type="ARBA" id="ARBA00022552"/>
    </source>
</evidence>
<evidence type="ECO:0000256" key="1">
    <source>
        <dbReference type="ARBA" id="ARBA00004604"/>
    </source>
</evidence>
<comment type="function">
    <text evidence="7">Involved in nucleolar processing of pre-18S ribosomal RNA.</text>
</comment>
<evidence type="ECO:0000256" key="6">
    <source>
        <dbReference type="ARBA" id="ARBA00029455"/>
    </source>
</evidence>
<comment type="caution">
    <text evidence="9">The sequence shown here is derived from an EMBL/GenBank/DDBJ whole genome shotgun (WGS) entry which is preliminary data.</text>
</comment>
<feature type="compositionally biased region" description="Acidic residues" evidence="8">
    <location>
        <begin position="170"/>
        <end position="214"/>
    </location>
</feature>
<feature type="region of interest" description="Disordered" evidence="8">
    <location>
        <begin position="75"/>
        <end position="102"/>
    </location>
</feature>
<dbReference type="AlphaFoldDB" id="A0A2R6S5Y9"/>
<keyword evidence="5 7" id="KW-0687">Ribonucleoprotein</keyword>
<evidence type="ECO:0000313" key="9">
    <source>
        <dbReference type="EMBL" id="PSS37711.1"/>
    </source>
</evidence>
<evidence type="ECO:0000313" key="10">
    <source>
        <dbReference type="Proteomes" id="UP000186601"/>
    </source>
</evidence>
<feature type="region of interest" description="Disordered" evidence="8">
    <location>
        <begin position="324"/>
        <end position="474"/>
    </location>
</feature>
<proteinExistence type="inferred from homology"/>
<comment type="similarity">
    <text evidence="6 7">Belongs to the MPP10 family.</text>
</comment>
<name>A0A2R6S5Y9_9APHY</name>
<dbReference type="PIRSF" id="PIRSF017300">
    <property type="entry name" value="snoRNP_Mpp10"/>
    <property type="match status" value="1"/>
</dbReference>
<evidence type="ECO:0000256" key="4">
    <source>
        <dbReference type="ARBA" id="ARBA00023242"/>
    </source>
</evidence>
<feature type="region of interest" description="Disordered" evidence="8">
    <location>
        <begin position="271"/>
        <end position="293"/>
    </location>
</feature>
<evidence type="ECO:0000256" key="2">
    <source>
        <dbReference type="ARBA" id="ARBA00022517"/>
    </source>
</evidence>
<dbReference type="GO" id="GO:0034457">
    <property type="term" value="C:Mpp10 complex"/>
    <property type="evidence" value="ECO:0007669"/>
    <property type="project" value="UniProtKB-UniRule"/>
</dbReference>
<dbReference type="OrthoDB" id="445326at2759"/>
<organism evidence="9 10">
    <name type="scientific">Hermanssonia centrifuga</name>
    <dbReference type="NCBI Taxonomy" id="98765"/>
    <lineage>
        <taxon>Eukaryota</taxon>
        <taxon>Fungi</taxon>
        <taxon>Dikarya</taxon>
        <taxon>Basidiomycota</taxon>
        <taxon>Agaricomycotina</taxon>
        <taxon>Agaricomycetes</taxon>
        <taxon>Polyporales</taxon>
        <taxon>Meruliaceae</taxon>
        <taxon>Hermanssonia</taxon>
    </lineage>
</organism>
<dbReference type="GO" id="GO:0032040">
    <property type="term" value="C:small-subunit processome"/>
    <property type="evidence" value="ECO:0007669"/>
    <property type="project" value="TreeGrafter"/>
</dbReference>
<feature type="region of interest" description="Disordered" evidence="8">
    <location>
        <begin position="142"/>
        <end position="257"/>
    </location>
</feature>
<feature type="compositionally biased region" description="Basic and acidic residues" evidence="8">
    <location>
        <begin position="273"/>
        <end position="283"/>
    </location>
</feature>
<evidence type="ECO:0000256" key="8">
    <source>
        <dbReference type="SAM" id="MobiDB-lite"/>
    </source>
</evidence>
<dbReference type="STRING" id="98765.A0A2R6S5Y9"/>
<dbReference type="EMBL" id="MLYV02000032">
    <property type="protein sequence ID" value="PSS37711.1"/>
    <property type="molecule type" value="Genomic_DNA"/>
</dbReference>
<reference evidence="9 10" key="1">
    <citation type="submission" date="2018-02" db="EMBL/GenBank/DDBJ databases">
        <title>Genome sequence of the basidiomycete white-rot fungus Phlebia centrifuga.</title>
        <authorList>
            <person name="Granchi Z."/>
            <person name="Peng M."/>
            <person name="de Vries R.P."/>
            <person name="Hilden K."/>
            <person name="Makela M.R."/>
            <person name="Grigoriev I."/>
            <person name="Riley R."/>
        </authorList>
    </citation>
    <scope>NUCLEOTIDE SEQUENCE [LARGE SCALE GENOMIC DNA]</scope>
    <source>
        <strain evidence="9 10">FBCC195</strain>
    </source>
</reference>
<dbReference type="PANTHER" id="PTHR17039">
    <property type="entry name" value="U3 SMALL NUCLEOLAR RIBONUCLEOPROTEIN PROTEIN MPP10"/>
    <property type="match status" value="1"/>
</dbReference>
<gene>
    <name evidence="9" type="ORF">PHLCEN_2v404</name>
</gene>
<keyword evidence="10" id="KW-1185">Reference proteome</keyword>
<evidence type="ECO:0000256" key="7">
    <source>
        <dbReference type="PIRNR" id="PIRNR017300"/>
    </source>
</evidence>
<feature type="compositionally biased region" description="Acidic residues" evidence="8">
    <location>
        <begin position="284"/>
        <end position="293"/>
    </location>
</feature>
<protein>
    <recommendedName>
        <fullName evidence="7">U3 small nucleolar ribonucleoprotein protein MPP10</fullName>
    </recommendedName>
</protein>
<feature type="compositionally biased region" description="Basic and acidic residues" evidence="8">
    <location>
        <begin position="431"/>
        <end position="444"/>
    </location>
</feature>
<feature type="compositionally biased region" description="Basic and acidic residues" evidence="8">
    <location>
        <begin position="156"/>
        <end position="166"/>
    </location>
</feature>
<keyword evidence="4 7" id="KW-0539">Nucleus</keyword>
<keyword evidence="2 7" id="KW-0690">Ribosome biogenesis</keyword>
<dbReference type="Proteomes" id="UP000186601">
    <property type="component" value="Unassembled WGS sequence"/>
</dbReference>
<feature type="compositionally biased region" description="Acidic residues" evidence="8">
    <location>
        <begin position="374"/>
        <end position="430"/>
    </location>
</feature>
<evidence type="ECO:0000256" key="5">
    <source>
        <dbReference type="ARBA" id="ARBA00023274"/>
    </source>
</evidence>
<dbReference type="InterPro" id="IPR012173">
    <property type="entry name" value="Mpp10"/>
</dbReference>
<dbReference type="GO" id="GO:0006364">
    <property type="term" value="P:rRNA processing"/>
    <property type="evidence" value="ECO:0007669"/>
    <property type="project" value="UniProtKB-KW"/>
</dbReference>